<dbReference type="Proteomes" id="UP000006575">
    <property type="component" value="Plasmid pRL11"/>
</dbReference>
<keyword evidence="1" id="KW-1133">Transmembrane helix</keyword>
<reference evidence="2 3" key="1">
    <citation type="journal article" date="2006" name="Genome Biol.">
        <title>The genome of Rhizobium leguminosarum has recognizable core and accessory components.</title>
        <authorList>
            <person name="Young J.W."/>
            <person name="Crossman L.C."/>
            <person name="Johnston A.W.B."/>
            <person name="Thomson N.R."/>
            <person name="Ghazoui Z.F."/>
            <person name="Hull K.H."/>
            <person name="Wexler M."/>
            <person name="Curson A.R.J."/>
            <person name="Todd J.D."/>
            <person name="Poole P.S."/>
            <person name="Mauchline T.H."/>
            <person name="East A.K."/>
            <person name="Quail M.A."/>
            <person name="Churcher C."/>
            <person name="Arrowsmith C."/>
            <person name="Cherevach A."/>
            <person name="Chillingworth T."/>
            <person name="Clarke K."/>
            <person name="Cronin A."/>
            <person name="Davis P."/>
            <person name="Fraser A."/>
            <person name="Hance Z."/>
            <person name="Hauser H."/>
            <person name="Jagels K."/>
            <person name="Moule S."/>
            <person name="Mungall K."/>
            <person name="Norbertczak H."/>
            <person name="Rabbinowitsch E."/>
            <person name="Sanders M."/>
            <person name="Simmonds M."/>
            <person name="Whitehead S."/>
            <person name="Parkhill J."/>
        </authorList>
    </citation>
    <scope>NUCLEOTIDE SEQUENCE [LARGE SCALE GENOMIC DNA]</scope>
    <source>
        <strain evidence="3">DSM 114642 / LMG 32736 / 3841</strain>
    </source>
</reference>
<dbReference type="EMBL" id="AM236085">
    <property type="protein sequence ID" value="CAK03518.1"/>
    <property type="molecule type" value="Genomic_DNA"/>
</dbReference>
<evidence type="ECO:0000256" key="1">
    <source>
        <dbReference type="SAM" id="Phobius"/>
    </source>
</evidence>
<geneLocation type="plasmid" evidence="2 3">
    <name>pRL11</name>
</geneLocation>
<dbReference type="EnsemblBacteria" id="CAK03518">
    <property type="protein sequence ID" value="CAK03518"/>
    <property type="gene ID" value="pRL110565"/>
</dbReference>
<keyword evidence="1" id="KW-0472">Membrane</keyword>
<name>Q1M5H1_RHIJ3</name>
<accession>Q1M5H1</accession>
<protein>
    <submittedName>
        <fullName evidence="2">Transmembrane protein</fullName>
    </submittedName>
</protein>
<proteinExistence type="predicted"/>
<evidence type="ECO:0000313" key="3">
    <source>
        <dbReference type="Proteomes" id="UP000006575"/>
    </source>
</evidence>
<organism evidence="2 3">
    <name type="scientific">Rhizobium johnstonii (strain DSM 114642 / LMG 32736 / 3841)</name>
    <name type="common">Rhizobium leguminosarum bv. viciae</name>
    <dbReference type="NCBI Taxonomy" id="216596"/>
    <lineage>
        <taxon>Bacteria</taxon>
        <taxon>Pseudomonadati</taxon>
        <taxon>Pseudomonadota</taxon>
        <taxon>Alphaproteobacteria</taxon>
        <taxon>Hyphomicrobiales</taxon>
        <taxon>Rhizobiaceae</taxon>
        <taxon>Rhizobium/Agrobacterium group</taxon>
        <taxon>Rhizobium</taxon>
        <taxon>Rhizobium johnstonii</taxon>
    </lineage>
</organism>
<feature type="transmembrane region" description="Helical" evidence="1">
    <location>
        <begin position="41"/>
        <end position="63"/>
    </location>
</feature>
<keyword evidence="3" id="KW-1185">Reference proteome</keyword>
<dbReference type="AlphaFoldDB" id="Q1M5H1"/>
<dbReference type="KEGG" id="rle:pRL110565"/>
<evidence type="ECO:0000313" key="2">
    <source>
        <dbReference type="EMBL" id="CAK03518.1"/>
    </source>
</evidence>
<keyword evidence="2" id="KW-0614">Plasmid</keyword>
<sequence length="88" mass="9616">MLGSSSPGLRTETNLGMRSNHMFGKLKTLAIALHKDERGDMAQIVLAVALIVIPLMLILLAFGKQIGEWFNEKNTALSDAERIPEPGQ</sequence>
<dbReference type="HOGENOM" id="CLU_189974_0_0_5"/>
<keyword evidence="1 2" id="KW-0812">Transmembrane</keyword>
<gene>
    <name evidence="2" type="ordered locus">pRL110565</name>
</gene>